<feature type="transmembrane region" description="Helical" evidence="5">
    <location>
        <begin position="32"/>
        <end position="55"/>
    </location>
</feature>
<evidence type="ECO:0000259" key="6">
    <source>
        <dbReference type="PROSITE" id="PS50850"/>
    </source>
</evidence>
<keyword evidence="3 5" id="KW-1133">Transmembrane helix</keyword>
<dbReference type="PROSITE" id="PS50850">
    <property type="entry name" value="MFS"/>
    <property type="match status" value="1"/>
</dbReference>
<feature type="transmembrane region" description="Helical" evidence="5">
    <location>
        <begin position="128"/>
        <end position="147"/>
    </location>
</feature>
<dbReference type="Gene3D" id="1.20.1250.20">
    <property type="entry name" value="MFS general substrate transporter like domains"/>
    <property type="match status" value="2"/>
</dbReference>
<evidence type="ECO:0000256" key="3">
    <source>
        <dbReference type="ARBA" id="ARBA00022989"/>
    </source>
</evidence>
<dbReference type="Pfam" id="PF07690">
    <property type="entry name" value="MFS_1"/>
    <property type="match status" value="2"/>
</dbReference>
<evidence type="ECO:0000256" key="2">
    <source>
        <dbReference type="ARBA" id="ARBA00022692"/>
    </source>
</evidence>
<feature type="transmembrane region" description="Helical" evidence="5">
    <location>
        <begin position="257"/>
        <end position="283"/>
    </location>
</feature>
<keyword evidence="8" id="KW-1185">Reference proteome</keyword>
<comment type="subcellular location">
    <subcellularLocation>
        <location evidence="1">Cell membrane</location>
        <topology evidence="1">Multi-pass membrane protein</topology>
    </subcellularLocation>
</comment>
<feature type="transmembrane region" description="Helical" evidence="5">
    <location>
        <begin position="325"/>
        <end position="357"/>
    </location>
</feature>
<evidence type="ECO:0000256" key="4">
    <source>
        <dbReference type="ARBA" id="ARBA00023136"/>
    </source>
</evidence>
<dbReference type="PANTHER" id="PTHR23542:SF1">
    <property type="entry name" value="MAJOR FACILITATOR SUPERFAMILY (MFS) PROFILE DOMAIN-CONTAINING PROTEIN"/>
    <property type="match status" value="1"/>
</dbReference>
<feature type="transmembrane region" description="Helical" evidence="5">
    <location>
        <begin position="192"/>
        <end position="214"/>
    </location>
</feature>
<dbReference type="InterPro" id="IPR011701">
    <property type="entry name" value="MFS"/>
</dbReference>
<dbReference type="PANTHER" id="PTHR23542">
    <property type="match status" value="1"/>
</dbReference>
<name>A0A941EZX7_9ACTN</name>
<dbReference type="Proteomes" id="UP000675781">
    <property type="component" value="Unassembled WGS sequence"/>
</dbReference>
<comment type="caution">
    <text evidence="7">The sequence shown here is derived from an EMBL/GenBank/DDBJ whole genome shotgun (WGS) entry which is preliminary data.</text>
</comment>
<gene>
    <name evidence="7" type="ORF">KDL01_29740</name>
</gene>
<evidence type="ECO:0000313" key="8">
    <source>
        <dbReference type="Proteomes" id="UP000675781"/>
    </source>
</evidence>
<dbReference type="RefSeq" id="WP_212531966.1">
    <property type="nucleotide sequence ID" value="NZ_JAGSOG010000208.1"/>
</dbReference>
<evidence type="ECO:0000256" key="5">
    <source>
        <dbReference type="SAM" id="Phobius"/>
    </source>
</evidence>
<reference evidence="7" key="1">
    <citation type="submission" date="2021-04" db="EMBL/GenBank/DDBJ databases">
        <title>Genome based classification of Actinospica acidithermotolerans sp. nov., an actinobacterium isolated from an Indonesian hot spring.</title>
        <authorList>
            <person name="Kusuma A.B."/>
            <person name="Putra K.E."/>
            <person name="Nafisah S."/>
            <person name="Loh J."/>
            <person name="Nouioui I."/>
            <person name="Goodfellow M."/>
        </authorList>
    </citation>
    <scope>NUCLEOTIDE SEQUENCE</scope>
    <source>
        <strain evidence="7">CSCA 57</strain>
    </source>
</reference>
<keyword evidence="2 5" id="KW-0812">Transmembrane</keyword>
<proteinExistence type="predicted"/>
<dbReference type="AlphaFoldDB" id="A0A941EZX7"/>
<evidence type="ECO:0000256" key="1">
    <source>
        <dbReference type="ARBA" id="ARBA00004651"/>
    </source>
</evidence>
<dbReference type="GO" id="GO:0005886">
    <property type="term" value="C:plasma membrane"/>
    <property type="evidence" value="ECO:0007669"/>
    <property type="project" value="UniProtKB-SubCell"/>
</dbReference>
<feature type="domain" description="Major facilitator superfamily (MFS) profile" evidence="6">
    <location>
        <begin position="257"/>
        <end position="449"/>
    </location>
</feature>
<feature type="transmembrane region" description="Helical" evidence="5">
    <location>
        <begin position="398"/>
        <end position="424"/>
    </location>
</feature>
<feature type="transmembrane region" description="Helical" evidence="5">
    <location>
        <begin position="61"/>
        <end position="85"/>
    </location>
</feature>
<sequence>MSTPSGAPTPGTPSSSTPSYYQVLRLPGAARLFGFALWARLSYGTIFLSLTLALIRATGSYATTGACIAIFGLASALSVPVRAALIDRHGMRRALRPMAVVYASLLALITVTIATMHSAGVTRLPHSTVFLLFALCTAAGATAPPLGPSMRTLWAELATDPDMRRRAFALDTVCEEALYLVGPLLAGALATWGAAAAGVAVSAVLVLTGTLAMVSALPPQSRDNADAGAQTAAAGAELDTRVRPQPTYRRARLRVDVLGGAVPASLATGISLSVLGLLIVAFAQHHHQLTVVAWAEAGMSAGSACGGLAFGALKWRASNRLQMCSLLALIGIVIAAAGSAQSMAVLILLACALGLFVSPTITMTYVVADEAAPADQRIRAGGLVNGAYNLGSATGSAVAGLLLGGLALRSCFLLAATPALAAALMTGVRTWRKSESTPSATAQAQDAAV</sequence>
<organism evidence="7 8">
    <name type="scientific">Actinospica durhamensis</name>
    <dbReference type="NCBI Taxonomy" id="1508375"/>
    <lineage>
        <taxon>Bacteria</taxon>
        <taxon>Bacillati</taxon>
        <taxon>Actinomycetota</taxon>
        <taxon>Actinomycetes</taxon>
        <taxon>Catenulisporales</taxon>
        <taxon>Actinospicaceae</taxon>
        <taxon>Actinospica</taxon>
    </lineage>
</organism>
<feature type="transmembrane region" description="Helical" evidence="5">
    <location>
        <begin position="97"/>
        <end position="116"/>
    </location>
</feature>
<evidence type="ECO:0000313" key="7">
    <source>
        <dbReference type="EMBL" id="MBR7837499.1"/>
    </source>
</evidence>
<dbReference type="InterPro" id="IPR020846">
    <property type="entry name" value="MFS_dom"/>
</dbReference>
<accession>A0A941EZX7</accession>
<protein>
    <submittedName>
        <fullName evidence="7">MFS transporter</fullName>
    </submittedName>
</protein>
<dbReference type="EMBL" id="JAGSOG010000208">
    <property type="protein sequence ID" value="MBR7837499.1"/>
    <property type="molecule type" value="Genomic_DNA"/>
</dbReference>
<feature type="transmembrane region" description="Helical" evidence="5">
    <location>
        <begin position="289"/>
        <end position="313"/>
    </location>
</feature>
<dbReference type="InterPro" id="IPR036259">
    <property type="entry name" value="MFS_trans_sf"/>
</dbReference>
<dbReference type="GO" id="GO:0022857">
    <property type="term" value="F:transmembrane transporter activity"/>
    <property type="evidence" value="ECO:0007669"/>
    <property type="project" value="InterPro"/>
</dbReference>
<keyword evidence="4 5" id="KW-0472">Membrane</keyword>
<dbReference type="SUPFAM" id="SSF103473">
    <property type="entry name" value="MFS general substrate transporter"/>
    <property type="match status" value="2"/>
</dbReference>